<dbReference type="AlphaFoldDB" id="G5ADK5"/>
<dbReference type="KEGG" id="psoj:PHYSODRAFT_307256"/>
<protein>
    <submittedName>
        <fullName evidence="1">Uncharacterized protein</fullName>
    </submittedName>
</protein>
<dbReference type="EMBL" id="JH159164">
    <property type="protein sequence ID" value="EGZ06258.1"/>
    <property type="molecule type" value="Genomic_DNA"/>
</dbReference>
<dbReference type="Proteomes" id="UP000002640">
    <property type="component" value="Unassembled WGS sequence"/>
</dbReference>
<evidence type="ECO:0000313" key="1">
    <source>
        <dbReference type="EMBL" id="EGZ06258.1"/>
    </source>
</evidence>
<proteinExistence type="predicted"/>
<sequence length="152" mass="16067">MKACDDEIMTTQQTVVGELQTVVSELQAKVKALVAGPKVIQMEATSTLNDIILWRKVGAHVDGIDGIVRNLESGMYQVALTLPINSNPAQIQLRKRTPTTAFVALQTAPCGGYGTASVNCVVNVTEGDEFSVVCTANNMAGSGCLTLIQLGK</sequence>
<gene>
    <name evidence="1" type="ORF">PHYSODRAFT_307256</name>
</gene>
<accession>G5ADK5</accession>
<name>G5ADK5_PHYSP</name>
<organism evidence="1 2">
    <name type="scientific">Phytophthora sojae (strain P6497)</name>
    <name type="common">Soybean stem and root rot agent</name>
    <name type="synonym">Phytophthora megasperma f. sp. glycines</name>
    <dbReference type="NCBI Taxonomy" id="1094619"/>
    <lineage>
        <taxon>Eukaryota</taxon>
        <taxon>Sar</taxon>
        <taxon>Stramenopiles</taxon>
        <taxon>Oomycota</taxon>
        <taxon>Peronosporomycetes</taxon>
        <taxon>Peronosporales</taxon>
        <taxon>Peronosporaceae</taxon>
        <taxon>Phytophthora</taxon>
    </lineage>
</organism>
<dbReference type="InParanoid" id="G5ADK5"/>
<dbReference type="GeneID" id="20642858"/>
<dbReference type="RefSeq" id="XP_009538155.1">
    <property type="nucleotide sequence ID" value="XM_009539860.1"/>
</dbReference>
<evidence type="ECO:0000313" key="2">
    <source>
        <dbReference type="Proteomes" id="UP000002640"/>
    </source>
</evidence>
<reference evidence="1 2" key="1">
    <citation type="journal article" date="2006" name="Science">
        <title>Phytophthora genome sequences uncover evolutionary origins and mechanisms of pathogenesis.</title>
        <authorList>
            <person name="Tyler B.M."/>
            <person name="Tripathy S."/>
            <person name="Zhang X."/>
            <person name="Dehal P."/>
            <person name="Jiang R.H."/>
            <person name="Aerts A."/>
            <person name="Arredondo F.D."/>
            <person name="Baxter L."/>
            <person name="Bensasson D."/>
            <person name="Beynon J.L."/>
            <person name="Chapman J."/>
            <person name="Damasceno C.M."/>
            <person name="Dorrance A.E."/>
            <person name="Dou D."/>
            <person name="Dickerman A.W."/>
            <person name="Dubchak I.L."/>
            <person name="Garbelotto M."/>
            <person name="Gijzen M."/>
            <person name="Gordon S.G."/>
            <person name="Govers F."/>
            <person name="Grunwald N.J."/>
            <person name="Huang W."/>
            <person name="Ivors K.L."/>
            <person name="Jones R.W."/>
            <person name="Kamoun S."/>
            <person name="Krampis K."/>
            <person name="Lamour K.H."/>
            <person name="Lee M.K."/>
            <person name="McDonald W.H."/>
            <person name="Medina M."/>
            <person name="Meijer H.J."/>
            <person name="Nordberg E.K."/>
            <person name="Maclean D.J."/>
            <person name="Ospina-Giraldo M.D."/>
            <person name="Morris P.F."/>
            <person name="Phuntumart V."/>
            <person name="Putnam N.H."/>
            <person name="Rash S."/>
            <person name="Rose J.K."/>
            <person name="Sakihama Y."/>
            <person name="Salamov A.A."/>
            <person name="Savidor A."/>
            <person name="Scheuring C.F."/>
            <person name="Smith B.M."/>
            <person name="Sobral B.W."/>
            <person name="Terry A."/>
            <person name="Torto-Alalibo T.A."/>
            <person name="Win J."/>
            <person name="Xu Z."/>
            <person name="Zhang H."/>
            <person name="Grigoriev I.V."/>
            <person name="Rokhsar D.S."/>
            <person name="Boore J.L."/>
        </authorList>
    </citation>
    <scope>NUCLEOTIDE SEQUENCE [LARGE SCALE GENOMIC DNA]</scope>
    <source>
        <strain evidence="1 2">P6497</strain>
    </source>
</reference>
<keyword evidence="2" id="KW-1185">Reference proteome</keyword>